<evidence type="ECO:0000256" key="1">
    <source>
        <dbReference type="SAM" id="MobiDB-lite"/>
    </source>
</evidence>
<accession>A0AA88TA11</accession>
<dbReference type="Proteomes" id="UP001187415">
    <property type="component" value="Unassembled WGS sequence"/>
</dbReference>
<keyword evidence="3" id="KW-1185">Reference proteome</keyword>
<proteinExistence type="predicted"/>
<dbReference type="AlphaFoldDB" id="A0AA88TA11"/>
<evidence type="ECO:0000313" key="3">
    <source>
        <dbReference type="Proteomes" id="UP001187415"/>
    </source>
</evidence>
<evidence type="ECO:0000313" key="2">
    <source>
        <dbReference type="EMBL" id="KAK2859457.1"/>
    </source>
</evidence>
<name>A0AA88TA11_CHASR</name>
<reference evidence="2" key="1">
    <citation type="submission" date="2023-07" db="EMBL/GenBank/DDBJ databases">
        <title>Chromosome-level Genome Assembly of Striped Snakehead (Channa striata).</title>
        <authorList>
            <person name="Liu H."/>
        </authorList>
    </citation>
    <scope>NUCLEOTIDE SEQUENCE</scope>
    <source>
        <strain evidence="2">Gz</strain>
        <tissue evidence="2">Muscle</tissue>
    </source>
</reference>
<comment type="caution">
    <text evidence="2">The sequence shown here is derived from an EMBL/GenBank/DDBJ whole genome shotgun (WGS) entry which is preliminary data.</text>
</comment>
<gene>
    <name evidence="2" type="ORF">Q5P01_004077</name>
</gene>
<dbReference type="EMBL" id="JAUPFM010000002">
    <property type="protein sequence ID" value="KAK2859457.1"/>
    <property type="molecule type" value="Genomic_DNA"/>
</dbReference>
<feature type="region of interest" description="Disordered" evidence="1">
    <location>
        <begin position="1"/>
        <end position="22"/>
    </location>
</feature>
<organism evidence="2 3">
    <name type="scientific">Channa striata</name>
    <name type="common">Snakehead murrel</name>
    <name type="synonym">Ophicephalus striatus</name>
    <dbReference type="NCBI Taxonomy" id="64152"/>
    <lineage>
        <taxon>Eukaryota</taxon>
        <taxon>Metazoa</taxon>
        <taxon>Chordata</taxon>
        <taxon>Craniata</taxon>
        <taxon>Vertebrata</taxon>
        <taxon>Euteleostomi</taxon>
        <taxon>Actinopterygii</taxon>
        <taxon>Neopterygii</taxon>
        <taxon>Teleostei</taxon>
        <taxon>Neoteleostei</taxon>
        <taxon>Acanthomorphata</taxon>
        <taxon>Anabantaria</taxon>
        <taxon>Anabantiformes</taxon>
        <taxon>Channoidei</taxon>
        <taxon>Channidae</taxon>
        <taxon>Channa</taxon>
    </lineage>
</organism>
<protein>
    <submittedName>
        <fullName evidence="2">Uncharacterized protein</fullName>
    </submittedName>
</protein>
<feature type="compositionally biased region" description="Basic residues" evidence="1">
    <location>
        <begin position="1"/>
        <end position="12"/>
    </location>
</feature>
<sequence length="143" mass="16477">MNAHAHRKKIHTRCLNEKPGSQHRRVDPFFQSTLLSNNNVQLHGVKHVLYLNVEEPWTGHQSFSGPKQRDKDRQLTCMYLDCGRKPTQAQRICKLHTERPWLVRDANPQPSSCDAALLTTPPPCCCTLCTFNWSGFMRLTTCF</sequence>